<dbReference type="RefSeq" id="WP_167186213.1">
    <property type="nucleotide sequence ID" value="NZ_JAASQL010000001.1"/>
</dbReference>
<accession>A0ABX0UC53</accession>
<feature type="transmembrane region" description="Helical" evidence="1">
    <location>
        <begin position="56"/>
        <end position="79"/>
    </location>
</feature>
<keyword evidence="1" id="KW-0472">Membrane</keyword>
<keyword evidence="1" id="KW-0812">Transmembrane</keyword>
<name>A0ABX0UC53_9FLAO</name>
<evidence type="ECO:0000313" key="2">
    <source>
        <dbReference type="EMBL" id="NIJ45056.1"/>
    </source>
</evidence>
<proteinExistence type="predicted"/>
<sequence>MFKKLFSTIGKLFSPGELGKSIISGVDKSILTSEEGIDYHKEFLKLYEPYKIAQRFLALMFTGVYLMVHLMTSIAHFVLVLMKQNADHVVELYQYNNEGLGTIVLVIVSFYFGGGAIEGVVNKYKTKKENDKN</sequence>
<organism evidence="2 3">
    <name type="scientific">Wenyingzhuangia heitensis</name>
    <dbReference type="NCBI Taxonomy" id="1487859"/>
    <lineage>
        <taxon>Bacteria</taxon>
        <taxon>Pseudomonadati</taxon>
        <taxon>Bacteroidota</taxon>
        <taxon>Flavobacteriia</taxon>
        <taxon>Flavobacteriales</taxon>
        <taxon>Flavobacteriaceae</taxon>
        <taxon>Wenyingzhuangia</taxon>
    </lineage>
</organism>
<feature type="transmembrane region" description="Helical" evidence="1">
    <location>
        <begin position="99"/>
        <end position="121"/>
    </location>
</feature>
<reference evidence="2 3" key="1">
    <citation type="submission" date="2020-03" db="EMBL/GenBank/DDBJ databases">
        <title>Genomic Encyclopedia of Type Strains, Phase IV (KMG-IV): sequencing the most valuable type-strain genomes for metagenomic binning, comparative biology and taxonomic classification.</title>
        <authorList>
            <person name="Goeker M."/>
        </authorList>
    </citation>
    <scope>NUCLEOTIDE SEQUENCE [LARGE SCALE GENOMIC DNA]</scope>
    <source>
        <strain evidence="2 3">DSM 101599</strain>
    </source>
</reference>
<dbReference type="EMBL" id="JAASQL010000001">
    <property type="protein sequence ID" value="NIJ45056.1"/>
    <property type="molecule type" value="Genomic_DNA"/>
</dbReference>
<dbReference type="Proteomes" id="UP000745859">
    <property type="component" value="Unassembled WGS sequence"/>
</dbReference>
<protein>
    <submittedName>
        <fullName evidence="2">Uncharacterized protein</fullName>
    </submittedName>
</protein>
<gene>
    <name evidence="2" type="ORF">FHR24_001495</name>
</gene>
<evidence type="ECO:0000313" key="3">
    <source>
        <dbReference type="Proteomes" id="UP000745859"/>
    </source>
</evidence>
<keyword evidence="3" id="KW-1185">Reference proteome</keyword>
<evidence type="ECO:0000256" key="1">
    <source>
        <dbReference type="SAM" id="Phobius"/>
    </source>
</evidence>
<comment type="caution">
    <text evidence="2">The sequence shown here is derived from an EMBL/GenBank/DDBJ whole genome shotgun (WGS) entry which is preliminary data.</text>
</comment>
<keyword evidence="1" id="KW-1133">Transmembrane helix</keyword>